<dbReference type="GO" id="GO:0003964">
    <property type="term" value="F:RNA-directed DNA polymerase activity"/>
    <property type="evidence" value="ECO:0007669"/>
    <property type="project" value="UniProtKB-KW"/>
</dbReference>
<dbReference type="KEGG" id="naz:Aazo_0444"/>
<protein>
    <submittedName>
        <fullName evidence="1">Telomerase reverse transcriptase K11126 telomerase reverse transcriptase</fullName>
    </submittedName>
</protein>
<dbReference type="AlphaFoldDB" id="D7E076"/>
<keyword evidence="1" id="KW-0808">Transferase</keyword>
<dbReference type="HOGENOM" id="CLU_2863317_0_0_3"/>
<keyword evidence="2" id="KW-1185">Reference proteome</keyword>
<evidence type="ECO:0000313" key="1">
    <source>
        <dbReference type="EMBL" id="ADI62985.1"/>
    </source>
</evidence>
<keyword evidence="1" id="KW-0548">Nucleotidyltransferase</keyword>
<proteinExistence type="predicted"/>
<accession>D7E076</accession>
<reference evidence="1 2" key="1">
    <citation type="journal article" date="2010" name="PLoS ONE">
        <title>Genome erosion in a nitrogen-fixing vertically transmitted endosymbiotic multicellular cyanobacterium.</title>
        <authorList>
            <person name="Ran L."/>
            <person name="Larsson J."/>
            <person name="Vigil-Stenman T."/>
            <person name="Nylander J.A."/>
            <person name="Ininbergs K."/>
            <person name="Zheng W.W."/>
            <person name="Lapidus A."/>
            <person name="Lowry S."/>
            <person name="Haselkorn R."/>
            <person name="Bergman B."/>
        </authorList>
    </citation>
    <scope>NUCLEOTIDE SEQUENCE [LARGE SCALE GENOMIC DNA]</scope>
    <source>
        <strain evidence="1 2">0708</strain>
    </source>
</reference>
<organism evidence="1 2">
    <name type="scientific">Nostoc azollae (strain 0708)</name>
    <name type="common">Anabaena azollae (strain 0708)</name>
    <dbReference type="NCBI Taxonomy" id="551115"/>
    <lineage>
        <taxon>Bacteria</taxon>
        <taxon>Bacillati</taxon>
        <taxon>Cyanobacteriota</taxon>
        <taxon>Cyanophyceae</taxon>
        <taxon>Nostocales</taxon>
        <taxon>Nostocaceae</taxon>
        <taxon>Trichormus</taxon>
    </lineage>
</organism>
<dbReference type="EMBL" id="CP002059">
    <property type="protein sequence ID" value="ADI62985.1"/>
    <property type="molecule type" value="Genomic_DNA"/>
</dbReference>
<evidence type="ECO:0000313" key="2">
    <source>
        <dbReference type="Proteomes" id="UP000001511"/>
    </source>
</evidence>
<sequence>MAILTLLIFLNDSLIGILRYRSVCVVNLPIGKPPKGLFLRSRYPQGNRKRDCAHKAVMLPYILG</sequence>
<gene>
    <name evidence="1" type="ordered locus">Aazo_0444</name>
</gene>
<dbReference type="Proteomes" id="UP000001511">
    <property type="component" value="Chromosome"/>
</dbReference>
<keyword evidence="1" id="KW-0695">RNA-directed DNA polymerase</keyword>
<name>D7E076_NOSA0</name>